<dbReference type="GO" id="GO:0005992">
    <property type="term" value="P:trehalose biosynthetic process"/>
    <property type="evidence" value="ECO:0007669"/>
    <property type="project" value="TreeGrafter"/>
</dbReference>
<dbReference type="AlphaFoldDB" id="A0A3A9YQL6"/>
<evidence type="ECO:0000313" key="2">
    <source>
        <dbReference type="EMBL" id="RKN38318.1"/>
    </source>
</evidence>
<dbReference type="GO" id="GO:0030980">
    <property type="term" value="P:alpha-glucan catabolic process"/>
    <property type="evidence" value="ECO:0007669"/>
    <property type="project" value="TreeGrafter"/>
</dbReference>
<dbReference type="OrthoDB" id="9761577at2"/>
<evidence type="ECO:0000259" key="1">
    <source>
        <dbReference type="SMART" id="SM00642"/>
    </source>
</evidence>
<organism evidence="2 3">
    <name type="scientific">Streptomyces hoynatensis</name>
    <dbReference type="NCBI Taxonomy" id="1141874"/>
    <lineage>
        <taxon>Bacteria</taxon>
        <taxon>Bacillati</taxon>
        <taxon>Actinomycetota</taxon>
        <taxon>Actinomycetes</taxon>
        <taxon>Kitasatosporales</taxon>
        <taxon>Streptomycetaceae</taxon>
        <taxon>Streptomyces</taxon>
    </lineage>
</organism>
<dbReference type="PANTHER" id="PTHR10357:SF216">
    <property type="entry name" value="MALTOOLIGOSYL TREHALOSE SYNTHASE-RELATED"/>
    <property type="match status" value="1"/>
</dbReference>
<gene>
    <name evidence="2" type="primary">treY</name>
    <name evidence="2" type="ORF">D7294_24665</name>
</gene>
<evidence type="ECO:0000313" key="3">
    <source>
        <dbReference type="Proteomes" id="UP000272474"/>
    </source>
</evidence>
<protein>
    <submittedName>
        <fullName evidence="2">Malto-oligosyltrehalose synthase</fullName>
    </submittedName>
</protein>
<proteinExistence type="predicted"/>
<dbReference type="GO" id="GO:0047470">
    <property type="term" value="F:(1,4)-alpha-D-glucan 1-alpha-D-glucosylmutase activity"/>
    <property type="evidence" value="ECO:0007669"/>
    <property type="project" value="TreeGrafter"/>
</dbReference>
<comment type="caution">
    <text evidence="2">The sequence shown here is derived from an EMBL/GenBank/DDBJ whole genome shotgun (WGS) entry which is preliminary data.</text>
</comment>
<sequence length="814" mass="86386">MTGGTRGAPTATYRLQLQPGFPLAAAEETVPYAAALGVSHLHLSPVLESVPGSGHGYDVTDHARVREELGGEEGLRRLAATARAHGLGLVLDIVPNHMAVPARAELNGPLWEVLRDGPGSRYASWFDIDWAAGGGRVLLPVLGAPLGEALADLAVRDGTLRYGDRSLPLRPGTEDLPLPELLDAQHYRLAWWRLGRTELNYRRFFAVSELIGVRVEDEEVFEATHATVLRLVAEGVVAGLRVDHPDGLADPAGYLRRLSRRTGGVWTVAEKILGPGERLPEDWPVAGTTGYDALRHVDAVFADPQGSAELAESYREFTGVAADLGGEWAATVRRASHHMLERELAAETARLTRDATAACAADPELRLRDHAPWALRKALVETLVRLPVYRPYATGGRPPAPADEALLTAAAEQARAAFAVPGEAAAVTTVRDLVLGRLDGSREAAAFRVRFGQVASALRAKAVEDTAGYRYAALLSAAEVGGDPGAPALPPEAFHAFCAHLQRRWPLSGTVLSTHDTKRSADARARLATLTEHPHVWAELVARLTAETAAAGAGAPDAHLAWTTWQTAFALGRPDRERLLGAVLKSVREAALATSWTGPDAAYEAAAERFVGAACGEPARLLAAFERRVAGGVRANVLGAALLHLTMPGVPDVYRGSETLYLALVDPDNRRLPPLPAGLLADLDGGRVPGGAGRDLPAEKLWLTATALRLRRAHPACFGPEGDYLPLAAEGPAAAHCLAFSRAGRVITAVTRLPGALERRGGWAGTRLPLPPGPWRDLLTGRVHRGAPGLATLFAEAPLALLHAGEGEALSARA</sequence>
<dbReference type="RefSeq" id="WP_120683457.1">
    <property type="nucleotide sequence ID" value="NZ_RBAL01000018.1"/>
</dbReference>
<dbReference type="InterPro" id="IPR012767">
    <property type="entry name" value="Trehalose_TreY"/>
</dbReference>
<keyword evidence="3" id="KW-1185">Reference proteome</keyword>
<dbReference type="NCBIfam" id="TIGR02401">
    <property type="entry name" value="trehalose_TreY"/>
    <property type="match status" value="1"/>
</dbReference>
<dbReference type="PANTHER" id="PTHR10357">
    <property type="entry name" value="ALPHA-AMYLASE FAMILY MEMBER"/>
    <property type="match status" value="1"/>
</dbReference>
<feature type="domain" description="Glycosyl hydrolase family 13 catalytic" evidence="1">
    <location>
        <begin position="9"/>
        <end position="687"/>
    </location>
</feature>
<dbReference type="InterPro" id="IPR006047">
    <property type="entry name" value="GH13_cat_dom"/>
</dbReference>
<name>A0A3A9YQL6_9ACTN</name>
<dbReference type="EMBL" id="RBAL01000018">
    <property type="protein sequence ID" value="RKN38318.1"/>
    <property type="molecule type" value="Genomic_DNA"/>
</dbReference>
<dbReference type="SUPFAM" id="SSF51445">
    <property type="entry name" value="(Trans)glycosidases"/>
    <property type="match status" value="1"/>
</dbReference>
<dbReference type="SMART" id="SM00642">
    <property type="entry name" value="Aamy"/>
    <property type="match status" value="1"/>
</dbReference>
<reference evidence="2 3" key="1">
    <citation type="journal article" date="2014" name="Int. J. Syst. Evol. Microbiol.">
        <title>Streptomyces hoynatensis sp. nov., isolated from deep marine sediment.</title>
        <authorList>
            <person name="Veyisoglu A."/>
            <person name="Sahin N."/>
        </authorList>
    </citation>
    <scope>NUCLEOTIDE SEQUENCE [LARGE SCALE GENOMIC DNA]</scope>
    <source>
        <strain evidence="2 3">KCTC 29097</strain>
    </source>
</reference>
<dbReference type="Gene3D" id="3.20.20.80">
    <property type="entry name" value="Glycosidases"/>
    <property type="match status" value="4"/>
</dbReference>
<dbReference type="CDD" id="cd11336">
    <property type="entry name" value="AmyAc_MTSase"/>
    <property type="match status" value="1"/>
</dbReference>
<dbReference type="Proteomes" id="UP000272474">
    <property type="component" value="Unassembled WGS sequence"/>
</dbReference>
<dbReference type="Pfam" id="PF00128">
    <property type="entry name" value="Alpha-amylase"/>
    <property type="match status" value="1"/>
</dbReference>
<dbReference type="InterPro" id="IPR017853">
    <property type="entry name" value="GH"/>
</dbReference>
<accession>A0A3A9YQL6</accession>